<keyword evidence="4" id="KW-0804">Transcription</keyword>
<dbReference type="Proteomes" id="UP000198548">
    <property type="component" value="Unassembled WGS sequence"/>
</dbReference>
<dbReference type="EMBL" id="BJUX01000004">
    <property type="protein sequence ID" value="GEK88528.1"/>
    <property type="molecule type" value="Genomic_DNA"/>
</dbReference>
<organism evidence="7 8">
    <name type="scientific">Alkalibacterium putridalgicola</name>
    <dbReference type="NCBI Taxonomy" id="426703"/>
    <lineage>
        <taxon>Bacteria</taxon>
        <taxon>Bacillati</taxon>
        <taxon>Bacillota</taxon>
        <taxon>Bacilli</taxon>
        <taxon>Lactobacillales</taxon>
        <taxon>Carnobacteriaceae</taxon>
        <taxon>Alkalibacterium</taxon>
    </lineage>
</organism>
<comment type="similarity">
    <text evidence="1">Belongs to the LysR transcriptional regulatory family.</text>
</comment>
<name>A0A1H7UPI0_9LACT</name>
<dbReference type="GO" id="GO:0003700">
    <property type="term" value="F:DNA-binding transcription factor activity"/>
    <property type="evidence" value="ECO:0007669"/>
    <property type="project" value="InterPro"/>
</dbReference>
<dbReference type="InterPro" id="IPR036388">
    <property type="entry name" value="WH-like_DNA-bd_sf"/>
</dbReference>
<dbReference type="SUPFAM" id="SSF53850">
    <property type="entry name" value="Periplasmic binding protein-like II"/>
    <property type="match status" value="1"/>
</dbReference>
<protein>
    <submittedName>
        <fullName evidence="7">DNA-binding transcriptional regulator, LysR family</fullName>
    </submittedName>
    <submittedName>
        <fullName evidence="6">LysR family transcriptional regulator</fullName>
    </submittedName>
</protein>
<dbReference type="Pfam" id="PF03466">
    <property type="entry name" value="LysR_substrate"/>
    <property type="match status" value="1"/>
</dbReference>
<dbReference type="InterPro" id="IPR005119">
    <property type="entry name" value="LysR_subst-bd"/>
</dbReference>
<dbReference type="STRING" id="426703.SAMN04488100_1199"/>
<reference evidence="6 9" key="2">
    <citation type="submission" date="2019-07" db="EMBL/GenBank/DDBJ databases">
        <title>Whole genome shotgun sequence of Alkalibacterium putridalgicola NBRC 103243.</title>
        <authorList>
            <person name="Hosoyama A."/>
            <person name="Uohara A."/>
            <person name="Ohji S."/>
            <person name="Ichikawa N."/>
        </authorList>
    </citation>
    <scope>NUCLEOTIDE SEQUENCE [LARGE SCALE GENOMIC DNA]</scope>
    <source>
        <strain evidence="6 9">NBRC 103243</strain>
    </source>
</reference>
<dbReference type="GO" id="GO:0005829">
    <property type="term" value="C:cytosol"/>
    <property type="evidence" value="ECO:0007669"/>
    <property type="project" value="TreeGrafter"/>
</dbReference>
<dbReference type="OrthoDB" id="9803735at2"/>
<evidence type="ECO:0000259" key="5">
    <source>
        <dbReference type="PROSITE" id="PS50931"/>
    </source>
</evidence>
<dbReference type="PRINTS" id="PR00039">
    <property type="entry name" value="HTHLYSR"/>
</dbReference>
<dbReference type="PANTHER" id="PTHR30419:SF8">
    <property type="entry name" value="NITROGEN ASSIMILATION TRANSCRIPTIONAL ACTIVATOR-RELATED"/>
    <property type="match status" value="1"/>
</dbReference>
<dbReference type="GO" id="GO:0003677">
    <property type="term" value="F:DNA binding"/>
    <property type="evidence" value="ECO:0007669"/>
    <property type="project" value="UniProtKB-KW"/>
</dbReference>
<dbReference type="PANTHER" id="PTHR30419">
    <property type="entry name" value="HTH-TYPE TRANSCRIPTIONAL REGULATOR YBHD"/>
    <property type="match status" value="1"/>
</dbReference>
<dbReference type="Proteomes" id="UP000321425">
    <property type="component" value="Unassembled WGS sequence"/>
</dbReference>
<dbReference type="Gene3D" id="3.40.190.290">
    <property type="match status" value="1"/>
</dbReference>
<keyword evidence="2" id="KW-0805">Transcription regulation</keyword>
<evidence type="ECO:0000313" key="8">
    <source>
        <dbReference type="Proteomes" id="UP000198548"/>
    </source>
</evidence>
<dbReference type="InterPro" id="IPR036390">
    <property type="entry name" value="WH_DNA-bd_sf"/>
</dbReference>
<sequence length="297" mass="34418">MDIKQMHYFISIVETDFNMSQASKILHVSQPALSQTIAGLEKNENLTLFERAHGRLQTLTPAGEVLYQYAKEIVEKYDAMIEDLQQESAHLRGSIKIGIPPVVISVVFPEILPKLISSNPEIRFEIKEAGAVELKKDLLLQELPIVVLLRPTGLDLGTVEEVVIRKDTLSAFMCKENPLAGKEKLEWKDLHNQPMAIFDSTYMIHHQLMNKFSSLQVKPQLYLQSASWDLLLNVTRNSNLITVLPTPVDYYYFSPDVIRKEFESPIYWEVVLCRRKQKRYSRVEDYVFNYMRDYYKA</sequence>
<dbReference type="InterPro" id="IPR050950">
    <property type="entry name" value="HTH-type_LysR_regulators"/>
</dbReference>
<evidence type="ECO:0000313" key="9">
    <source>
        <dbReference type="Proteomes" id="UP000321425"/>
    </source>
</evidence>
<accession>A0A1H7UPI0</accession>
<dbReference type="InterPro" id="IPR000847">
    <property type="entry name" value="LysR_HTH_N"/>
</dbReference>
<dbReference type="EMBL" id="FOBL01000019">
    <property type="protein sequence ID" value="SEL98873.1"/>
    <property type="molecule type" value="Genomic_DNA"/>
</dbReference>
<dbReference type="AlphaFoldDB" id="A0A1H7UPI0"/>
<feature type="domain" description="HTH lysR-type" evidence="5">
    <location>
        <begin position="1"/>
        <end position="59"/>
    </location>
</feature>
<dbReference type="PROSITE" id="PS50931">
    <property type="entry name" value="HTH_LYSR"/>
    <property type="match status" value="1"/>
</dbReference>
<evidence type="ECO:0000313" key="6">
    <source>
        <dbReference type="EMBL" id="GEK88528.1"/>
    </source>
</evidence>
<reference evidence="7 8" key="1">
    <citation type="submission" date="2016-10" db="EMBL/GenBank/DDBJ databases">
        <authorList>
            <person name="de Groot N.N."/>
        </authorList>
    </citation>
    <scope>NUCLEOTIDE SEQUENCE [LARGE SCALE GENOMIC DNA]</scope>
    <source>
        <strain evidence="7 8">DSM 19182</strain>
    </source>
</reference>
<evidence type="ECO:0000256" key="1">
    <source>
        <dbReference type="ARBA" id="ARBA00009437"/>
    </source>
</evidence>
<dbReference type="Pfam" id="PF00126">
    <property type="entry name" value="HTH_1"/>
    <property type="match status" value="1"/>
</dbReference>
<evidence type="ECO:0000256" key="3">
    <source>
        <dbReference type="ARBA" id="ARBA00023125"/>
    </source>
</evidence>
<evidence type="ECO:0000256" key="4">
    <source>
        <dbReference type="ARBA" id="ARBA00023163"/>
    </source>
</evidence>
<keyword evidence="9" id="KW-1185">Reference proteome</keyword>
<dbReference type="SUPFAM" id="SSF46785">
    <property type="entry name" value="Winged helix' DNA-binding domain"/>
    <property type="match status" value="1"/>
</dbReference>
<proteinExistence type="inferred from homology"/>
<keyword evidence="3 7" id="KW-0238">DNA-binding</keyword>
<evidence type="ECO:0000313" key="7">
    <source>
        <dbReference type="EMBL" id="SEL98873.1"/>
    </source>
</evidence>
<dbReference type="CDD" id="cd05466">
    <property type="entry name" value="PBP2_LTTR_substrate"/>
    <property type="match status" value="1"/>
</dbReference>
<evidence type="ECO:0000256" key="2">
    <source>
        <dbReference type="ARBA" id="ARBA00023015"/>
    </source>
</evidence>
<gene>
    <name evidence="6" type="ORF">APU01nite_05670</name>
    <name evidence="7" type="ORF">SAMN04488100_1199</name>
</gene>
<dbReference type="RefSeq" id="WP_091488508.1">
    <property type="nucleotide sequence ID" value="NZ_BJUX01000004.1"/>
</dbReference>
<dbReference type="Gene3D" id="1.10.10.10">
    <property type="entry name" value="Winged helix-like DNA-binding domain superfamily/Winged helix DNA-binding domain"/>
    <property type="match status" value="1"/>
</dbReference>